<sequence>MTTAGSRWGVVMSRNSGYSNQVVELDFLYPSEGIHQRWERGYRITSTAATPDQAALILSIPKRKMMDETQETLRTSSFPSNHVKVENPHGTVNKPRTTLYGESALRNRKMGKKSLHCFHMLRSNSVLILELAYTSETERKHIEVALTRKSLQRSASYMSGVDVHHELNQGMKQGLAGIFSPCHLMCVLEFDSGSGYRSENTKPKCFVASSVMQLRTKVRLSVYVALVLTQVKWKKELFWFLYFQEHFVFNN</sequence>
<dbReference type="Proteomes" id="UP000734854">
    <property type="component" value="Unassembled WGS sequence"/>
</dbReference>
<dbReference type="InterPro" id="IPR055900">
    <property type="entry name" value="DUF7477"/>
</dbReference>
<feature type="domain" description="DUF7477" evidence="1">
    <location>
        <begin position="1"/>
        <end position="84"/>
    </location>
</feature>
<dbReference type="EMBL" id="JACMSC010000001">
    <property type="protein sequence ID" value="KAG6536733.1"/>
    <property type="molecule type" value="Genomic_DNA"/>
</dbReference>
<reference evidence="2 3" key="1">
    <citation type="submission" date="2020-08" db="EMBL/GenBank/DDBJ databases">
        <title>Plant Genome Project.</title>
        <authorList>
            <person name="Zhang R.-G."/>
        </authorList>
    </citation>
    <scope>NUCLEOTIDE SEQUENCE [LARGE SCALE GENOMIC DNA]</scope>
    <source>
        <tissue evidence="2">Rhizome</tissue>
    </source>
</reference>
<evidence type="ECO:0000313" key="2">
    <source>
        <dbReference type="EMBL" id="KAG6536733.1"/>
    </source>
</evidence>
<comment type="caution">
    <text evidence="2">The sequence shown here is derived from an EMBL/GenBank/DDBJ whole genome shotgun (WGS) entry which is preliminary data.</text>
</comment>
<organism evidence="2 3">
    <name type="scientific">Zingiber officinale</name>
    <name type="common">Ginger</name>
    <name type="synonym">Amomum zingiber</name>
    <dbReference type="NCBI Taxonomy" id="94328"/>
    <lineage>
        <taxon>Eukaryota</taxon>
        <taxon>Viridiplantae</taxon>
        <taxon>Streptophyta</taxon>
        <taxon>Embryophyta</taxon>
        <taxon>Tracheophyta</taxon>
        <taxon>Spermatophyta</taxon>
        <taxon>Magnoliopsida</taxon>
        <taxon>Liliopsida</taxon>
        <taxon>Zingiberales</taxon>
        <taxon>Zingiberaceae</taxon>
        <taxon>Zingiber</taxon>
    </lineage>
</organism>
<name>A0A8J5LVB4_ZINOF</name>
<protein>
    <recommendedName>
        <fullName evidence="1">DUF7477 domain-containing protein</fullName>
    </recommendedName>
</protein>
<gene>
    <name evidence="2" type="ORF">ZIOFF_001800</name>
</gene>
<evidence type="ECO:0000313" key="3">
    <source>
        <dbReference type="Proteomes" id="UP000734854"/>
    </source>
</evidence>
<dbReference type="AlphaFoldDB" id="A0A8J5LVB4"/>
<keyword evidence="3" id="KW-1185">Reference proteome</keyword>
<evidence type="ECO:0000259" key="1">
    <source>
        <dbReference type="Pfam" id="PF24289"/>
    </source>
</evidence>
<proteinExistence type="predicted"/>
<accession>A0A8J5LVB4</accession>
<dbReference type="Pfam" id="PF24289">
    <property type="entry name" value="DUF7477"/>
    <property type="match status" value="1"/>
</dbReference>